<keyword evidence="8" id="KW-1185">Reference proteome</keyword>
<dbReference type="InterPro" id="IPR002398">
    <property type="entry name" value="Pept_C14"/>
</dbReference>
<gene>
    <name evidence="7" type="ORF">HPB48_020337</name>
</gene>
<dbReference type="InterPro" id="IPR001309">
    <property type="entry name" value="Pept_C14_p20"/>
</dbReference>
<dbReference type="InterPro" id="IPR015917">
    <property type="entry name" value="Pept_C14A"/>
</dbReference>
<comment type="similarity">
    <text evidence="1">Belongs to the peptidase C14A family.</text>
</comment>
<feature type="region of interest" description="Disordered" evidence="5">
    <location>
        <begin position="80"/>
        <end position="178"/>
    </location>
</feature>
<dbReference type="Pfam" id="PF00656">
    <property type="entry name" value="Peptidase_C14"/>
    <property type="match status" value="1"/>
</dbReference>
<dbReference type="Gene3D" id="3.40.50.1460">
    <property type="match status" value="1"/>
</dbReference>
<dbReference type="GO" id="GO:0004197">
    <property type="term" value="F:cysteine-type endopeptidase activity"/>
    <property type="evidence" value="ECO:0007669"/>
    <property type="project" value="InterPro"/>
</dbReference>
<evidence type="ECO:0000256" key="4">
    <source>
        <dbReference type="ARBA" id="ARBA00022801"/>
    </source>
</evidence>
<keyword evidence="4" id="KW-0378">Hydrolase</keyword>
<dbReference type="InterPro" id="IPR029030">
    <property type="entry name" value="Caspase-like_dom_sf"/>
</dbReference>
<dbReference type="EMBL" id="JABSTR010000008">
    <property type="protein sequence ID" value="KAH9377300.1"/>
    <property type="molecule type" value="Genomic_DNA"/>
</dbReference>
<protein>
    <recommendedName>
        <fullName evidence="6">Caspase family p20 domain-containing protein</fullName>
    </recommendedName>
</protein>
<evidence type="ECO:0000256" key="5">
    <source>
        <dbReference type="SAM" id="MobiDB-lite"/>
    </source>
</evidence>
<comment type="caution">
    <text evidence="7">The sequence shown here is derived from an EMBL/GenBank/DDBJ whole genome shotgun (WGS) entry which is preliminary data.</text>
</comment>
<sequence>MRLPVQEMMKVLSKAAQEEQGKAADCLVVVLMSHGGEGTICGSDDEEIRLESIYEQFNNKNCPCLQGKPRLFFVQACRGARPQGTPQAPPSVLVKEASRAAPAPLDANARPPAGTAVPVPAERQATATSQPSPAVEASQEAMDTTPSSPLRGTREGAAPSLDRSKQKPPRVTAPGKVS</sequence>
<keyword evidence="3" id="KW-0053">Apoptosis</keyword>
<proteinExistence type="inferred from homology"/>
<name>A0A9J6GSR8_HAELO</name>
<evidence type="ECO:0000256" key="1">
    <source>
        <dbReference type="ARBA" id="ARBA00010134"/>
    </source>
</evidence>
<dbReference type="OrthoDB" id="6044770at2759"/>
<organism evidence="7 8">
    <name type="scientific">Haemaphysalis longicornis</name>
    <name type="common">Bush tick</name>
    <dbReference type="NCBI Taxonomy" id="44386"/>
    <lineage>
        <taxon>Eukaryota</taxon>
        <taxon>Metazoa</taxon>
        <taxon>Ecdysozoa</taxon>
        <taxon>Arthropoda</taxon>
        <taxon>Chelicerata</taxon>
        <taxon>Arachnida</taxon>
        <taxon>Acari</taxon>
        <taxon>Parasitiformes</taxon>
        <taxon>Ixodida</taxon>
        <taxon>Ixodoidea</taxon>
        <taxon>Ixodidae</taxon>
        <taxon>Haemaphysalinae</taxon>
        <taxon>Haemaphysalis</taxon>
    </lineage>
</organism>
<accession>A0A9J6GSR8</accession>
<dbReference type="PROSITE" id="PS50208">
    <property type="entry name" value="CASPASE_P20"/>
    <property type="match status" value="1"/>
</dbReference>
<evidence type="ECO:0000259" key="6">
    <source>
        <dbReference type="PROSITE" id="PS50208"/>
    </source>
</evidence>
<dbReference type="AlphaFoldDB" id="A0A9J6GSR8"/>
<evidence type="ECO:0000256" key="3">
    <source>
        <dbReference type="ARBA" id="ARBA00022703"/>
    </source>
</evidence>
<dbReference type="InterPro" id="IPR011600">
    <property type="entry name" value="Pept_C14_caspase"/>
</dbReference>
<feature type="compositionally biased region" description="Polar residues" evidence="5">
    <location>
        <begin position="141"/>
        <end position="150"/>
    </location>
</feature>
<dbReference type="SMART" id="SM00115">
    <property type="entry name" value="CASc"/>
    <property type="match status" value="1"/>
</dbReference>
<dbReference type="Proteomes" id="UP000821853">
    <property type="component" value="Unassembled WGS sequence"/>
</dbReference>
<dbReference type="VEuPathDB" id="VectorBase:HLOH_045480"/>
<dbReference type="PANTHER" id="PTHR47901:SF8">
    <property type="entry name" value="CASPASE-3"/>
    <property type="match status" value="1"/>
</dbReference>
<dbReference type="GO" id="GO:0006508">
    <property type="term" value="P:proteolysis"/>
    <property type="evidence" value="ECO:0007669"/>
    <property type="project" value="UniProtKB-KW"/>
</dbReference>
<dbReference type="PANTHER" id="PTHR47901">
    <property type="entry name" value="CASPASE RECRUITMENT DOMAIN-CONTAINING PROTEIN 18"/>
    <property type="match status" value="1"/>
</dbReference>
<keyword evidence="2" id="KW-0645">Protease</keyword>
<dbReference type="GO" id="GO:0006915">
    <property type="term" value="P:apoptotic process"/>
    <property type="evidence" value="ECO:0007669"/>
    <property type="project" value="UniProtKB-KW"/>
</dbReference>
<evidence type="ECO:0000313" key="8">
    <source>
        <dbReference type="Proteomes" id="UP000821853"/>
    </source>
</evidence>
<evidence type="ECO:0000313" key="7">
    <source>
        <dbReference type="EMBL" id="KAH9377300.1"/>
    </source>
</evidence>
<dbReference type="SUPFAM" id="SSF52129">
    <property type="entry name" value="Caspase-like"/>
    <property type="match status" value="1"/>
</dbReference>
<reference evidence="7 8" key="1">
    <citation type="journal article" date="2020" name="Cell">
        <title>Large-Scale Comparative Analyses of Tick Genomes Elucidate Their Genetic Diversity and Vector Capacities.</title>
        <authorList>
            <consortium name="Tick Genome and Microbiome Consortium (TIGMIC)"/>
            <person name="Jia N."/>
            <person name="Wang J."/>
            <person name="Shi W."/>
            <person name="Du L."/>
            <person name="Sun Y."/>
            <person name="Zhan W."/>
            <person name="Jiang J.F."/>
            <person name="Wang Q."/>
            <person name="Zhang B."/>
            <person name="Ji P."/>
            <person name="Bell-Sakyi L."/>
            <person name="Cui X.M."/>
            <person name="Yuan T.T."/>
            <person name="Jiang B.G."/>
            <person name="Yang W.F."/>
            <person name="Lam T.T."/>
            <person name="Chang Q.C."/>
            <person name="Ding S.J."/>
            <person name="Wang X.J."/>
            <person name="Zhu J.G."/>
            <person name="Ruan X.D."/>
            <person name="Zhao L."/>
            <person name="Wei J.T."/>
            <person name="Ye R.Z."/>
            <person name="Que T.C."/>
            <person name="Du C.H."/>
            <person name="Zhou Y.H."/>
            <person name="Cheng J.X."/>
            <person name="Dai P.F."/>
            <person name="Guo W.B."/>
            <person name="Han X.H."/>
            <person name="Huang E.J."/>
            <person name="Li L.F."/>
            <person name="Wei W."/>
            <person name="Gao Y.C."/>
            <person name="Liu J.Z."/>
            <person name="Shao H.Z."/>
            <person name="Wang X."/>
            <person name="Wang C.C."/>
            <person name="Yang T.C."/>
            <person name="Huo Q.B."/>
            <person name="Li W."/>
            <person name="Chen H.Y."/>
            <person name="Chen S.E."/>
            <person name="Zhou L.G."/>
            <person name="Ni X.B."/>
            <person name="Tian J.H."/>
            <person name="Sheng Y."/>
            <person name="Liu T."/>
            <person name="Pan Y.S."/>
            <person name="Xia L.Y."/>
            <person name="Li J."/>
            <person name="Zhao F."/>
            <person name="Cao W.C."/>
        </authorList>
    </citation>
    <scope>NUCLEOTIDE SEQUENCE [LARGE SCALE GENOMIC DNA]</scope>
    <source>
        <strain evidence="7">HaeL-2018</strain>
    </source>
</reference>
<evidence type="ECO:0000256" key="2">
    <source>
        <dbReference type="ARBA" id="ARBA00022670"/>
    </source>
</evidence>
<dbReference type="PRINTS" id="PR00376">
    <property type="entry name" value="IL1BCENZYME"/>
</dbReference>
<feature type="domain" description="Caspase family p20" evidence="6">
    <location>
        <begin position="1"/>
        <end position="81"/>
    </location>
</feature>